<dbReference type="Proteomes" id="UP000482634">
    <property type="component" value="Unassembled WGS sequence"/>
</dbReference>
<dbReference type="EMBL" id="JAAHBV010000537">
    <property type="protein sequence ID" value="NER61790.1"/>
    <property type="molecule type" value="Genomic_DNA"/>
</dbReference>
<name>A0A6B3P454_9PSED</name>
<reference evidence="4 5" key="1">
    <citation type="submission" date="2020-02" db="EMBL/GenBank/DDBJ databases">
        <title>Broccoli isolated Pseudomonas sp.</title>
        <authorList>
            <person name="Fujikawa T."/>
            <person name="Sawada H."/>
        </authorList>
    </citation>
    <scope>NUCLEOTIDE SEQUENCE [LARGE SCALE GENOMIC DNA]</scope>
    <source>
        <strain evidence="3 5">MAFF212427</strain>
        <strain evidence="2 4">MAFF212428</strain>
    </source>
</reference>
<dbReference type="Proteomes" id="UP000480410">
    <property type="component" value="Unassembled WGS sequence"/>
</dbReference>
<comment type="caution">
    <text evidence="3">The sequence shown here is derived from an EMBL/GenBank/DDBJ whole genome shotgun (WGS) entry which is preliminary data.</text>
</comment>
<dbReference type="SUPFAM" id="SSF52540">
    <property type="entry name" value="P-loop containing nucleoside triphosphate hydrolases"/>
    <property type="match status" value="1"/>
</dbReference>
<sequence length="444" mass="49591">MNEAIASWFDGCQTADQVRQIITRRPEPLESLFEIEPRLAAEVLSQALRESFIPNAFTIEFIQEMVGRAALHARALFSCESEYARGLYEAPAVDAVPVCFTGLAGVGKSQTIAALRKVLPGPVNLSCDHFQGDLPLRSHWYASARGTTNAKALLREFVEVPLSRLTVAELLIECRRRANRDGVSLVILDEMQYIQKGLGAAKVTDILLSMAGIGPPMVYVCNYSLGHKLFERNSEDQQRLLTDPRIMLPDEPGSTDWKAFIDECVRVGNGAICRNQGDLAREIYRCTFGIKRLAVELLKQAYIECRSAGRHAASLQDIGRAYRSAAYTSSAKQVEHLQKLALGGRVSKQHLDLRCPFDLPAAFTSNVVKFARAERQERVTQKVFDSSLTASERSVKKQLDASANALQKQNARRRRPSVEELSEEDQAKAFYAWMEDDNKDPKPR</sequence>
<accession>A0A6M0D5Y0</accession>
<evidence type="ECO:0000313" key="4">
    <source>
        <dbReference type="Proteomes" id="UP000480410"/>
    </source>
</evidence>
<protein>
    <submittedName>
        <fullName evidence="3">Transposase</fullName>
    </submittedName>
</protein>
<keyword evidence="5" id="KW-1185">Reference proteome</keyword>
<feature type="region of interest" description="Disordered" evidence="1">
    <location>
        <begin position="400"/>
        <end position="423"/>
    </location>
</feature>
<evidence type="ECO:0000313" key="2">
    <source>
        <dbReference type="EMBL" id="NER61790.1"/>
    </source>
</evidence>
<dbReference type="InterPro" id="IPR027417">
    <property type="entry name" value="P-loop_NTPase"/>
</dbReference>
<gene>
    <name evidence="2" type="ORF">G3435_21155</name>
    <name evidence="3" type="ORF">G3436_25875</name>
</gene>
<evidence type="ECO:0000313" key="3">
    <source>
        <dbReference type="EMBL" id="NER66657.1"/>
    </source>
</evidence>
<evidence type="ECO:0000313" key="5">
    <source>
        <dbReference type="Proteomes" id="UP000482634"/>
    </source>
</evidence>
<dbReference type="RefSeq" id="WP_163951089.1">
    <property type="nucleotide sequence ID" value="NZ_JAAHBU010000548.1"/>
</dbReference>
<dbReference type="AlphaFoldDB" id="A0A6B3P454"/>
<accession>A0A6B3P454</accession>
<proteinExistence type="predicted"/>
<organism evidence="3 5">
    <name type="scientific">Pseudomonas brassicae</name>
    <dbReference type="NCBI Taxonomy" id="2708063"/>
    <lineage>
        <taxon>Bacteria</taxon>
        <taxon>Pseudomonadati</taxon>
        <taxon>Pseudomonadota</taxon>
        <taxon>Gammaproteobacteria</taxon>
        <taxon>Pseudomonadales</taxon>
        <taxon>Pseudomonadaceae</taxon>
        <taxon>Pseudomonas</taxon>
    </lineage>
</organism>
<evidence type="ECO:0000256" key="1">
    <source>
        <dbReference type="SAM" id="MobiDB-lite"/>
    </source>
</evidence>
<dbReference type="EMBL" id="JAAHBU010000548">
    <property type="protein sequence ID" value="NER66657.1"/>
    <property type="molecule type" value="Genomic_DNA"/>
</dbReference>